<dbReference type="GO" id="GO:0016020">
    <property type="term" value="C:membrane"/>
    <property type="evidence" value="ECO:0007669"/>
    <property type="project" value="UniProtKB-SubCell"/>
</dbReference>
<reference evidence="7" key="1">
    <citation type="submission" date="2022-06" db="EMBL/GenBank/DDBJ databases">
        <authorList>
            <consortium name="SYNGENTA / RWTH Aachen University"/>
        </authorList>
    </citation>
    <scope>NUCLEOTIDE SEQUENCE</scope>
</reference>
<dbReference type="AlphaFoldDB" id="A0AAV0ATA2"/>
<dbReference type="Pfam" id="PF04117">
    <property type="entry name" value="Mpv17_PMP22"/>
    <property type="match status" value="1"/>
</dbReference>
<keyword evidence="8" id="KW-1185">Reference proteome</keyword>
<evidence type="ECO:0000256" key="2">
    <source>
        <dbReference type="ARBA" id="ARBA00006824"/>
    </source>
</evidence>
<feature type="transmembrane region" description="Helical" evidence="6">
    <location>
        <begin position="51"/>
        <end position="70"/>
    </location>
</feature>
<name>A0AAV0ATA2_PHAPC</name>
<evidence type="ECO:0000313" key="8">
    <source>
        <dbReference type="Proteomes" id="UP001153365"/>
    </source>
</evidence>
<evidence type="ECO:0000256" key="4">
    <source>
        <dbReference type="ARBA" id="ARBA00022989"/>
    </source>
</evidence>
<evidence type="ECO:0000256" key="1">
    <source>
        <dbReference type="ARBA" id="ARBA00004141"/>
    </source>
</evidence>
<comment type="subcellular location">
    <subcellularLocation>
        <location evidence="1">Membrane</location>
        <topology evidence="1">Multi-pass membrane protein</topology>
    </subcellularLocation>
</comment>
<evidence type="ECO:0000313" key="7">
    <source>
        <dbReference type="EMBL" id="CAH7672787.1"/>
    </source>
</evidence>
<gene>
    <name evidence="7" type="ORF">PPACK8108_LOCUS7618</name>
</gene>
<proteinExistence type="inferred from homology"/>
<protein>
    <submittedName>
        <fullName evidence="7">Uncharacterized protein</fullName>
    </submittedName>
</protein>
<comment type="similarity">
    <text evidence="2 6">Belongs to the peroxisomal membrane protein PXMP2/4 family.</text>
</comment>
<evidence type="ECO:0000256" key="3">
    <source>
        <dbReference type="ARBA" id="ARBA00022692"/>
    </source>
</evidence>
<keyword evidence="4 6" id="KW-1133">Transmembrane helix</keyword>
<feature type="transmembrane region" description="Helical" evidence="6">
    <location>
        <begin position="91"/>
        <end position="111"/>
    </location>
</feature>
<dbReference type="PANTHER" id="PTHR11266:SF17">
    <property type="entry name" value="PROTEIN MPV17"/>
    <property type="match status" value="1"/>
</dbReference>
<dbReference type="GO" id="GO:0005739">
    <property type="term" value="C:mitochondrion"/>
    <property type="evidence" value="ECO:0007669"/>
    <property type="project" value="TreeGrafter"/>
</dbReference>
<comment type="caution">
    <text evidence="7">The sequence shown here is derived from an EMBL/GenBank/DDBJ whole genome shotgun (WGS) entry which is preliminary data.</text>
</comment>
<organism evidence="7 8">
    <name type="scientific">Phakopsora pachyrhizi</name>
    <name type="common">Asian soybean rust disease fungus</name>
    <dbReference type="NCBI Taxonomy" id="170000"/>
    <lineage>
        <taxon>Eukaryota</taxon>
        <taxon>Fungi</taxon>
        <taxon>Dikarya</taxon>
        <taxon>Basidiomycota</taxon>
        <taxon>Pucciniomycotina</taxon>
        <taxon>Pucciniomycetes</taxon>
        <taxon>Pucciniales</taxon>
        <taxon>Phakopsoraceae</taxon>
        <taxon>Phakopsora</taxon>
    </lineage>
</organism>
<sequence>MASFLRAYNSALLHRPLRTQIVTSLALFGGGDVIAQQFIEKKGKEHDFMRSARLASYGGFIFAPLGTRWFKTLNFIKFKNHSVSSLLKMGLDQFVAAPTMIAFFFVTMNFLEGNDLKHGEERLKQKWGPTLWKNWMVFVPLQTFNFFLVPSHLRLLLVNGASLFWNCYLSYVNSSIPPFVEEIANSVQGNNLKLV</sequence>
<feature type="transmembrane region" description="Helical" evidence="6">
    <location>
        <begin position="131"/>
        <end position="149"/>
    </location>
</feature>
<dbReference type="InterPro" id="IPR007248">
    <property type="entry name" value="Mpv17_PMP22"/>
</dbReference>
<dbReference type="Proteomes" id="UP001153365">
    <property type="component" value="Unassembled WGS sequence"/>
</dbReference>
<evidence type="ECO:0000256" key="6">
    <source>
        <dbReference type="RuleBase" id="RU363053"/>
    </source>
</evidence>
<keyword evidence="5 6" id="KW-0472">Membrane</keyword>
<dbReference type="PANTHER" id="PTHR11266">
    <property type="entry name" value="PEROXISOMAL MEMBRANE PROTEIN 2, PXMP2 MPV17"/>
    <property type="match status" value="1"/>
</dbReference>
<evidence type="ECO:0000256" key="5">
    <source>
        <dbReference type="ARBA" id="ARBA00023136"/>
    </source>
</evidence>
<keyword evidence="3 6" id="KW-0812">Transmembrane</keyword>
<accession>A0AAV0ATA2</accession>
<dbReference type="EMBL" id="CALTRL010001496">
    <property type="protein sequence ID" value="CAH7672787.1"/>
    <property type="molecule type" value="Genomic_DNA"/>
</dbReference>